<dbReference type="EMBL" id="BSOA01000050">
    <property type="protein sequence ID" value="GLQ90765.1"/>
    <property type="molecule type" value="Genomic_DNA"/>
</dbReference>
<dbReference type="PRINTS" id="PR00778">
    <property type="entry name" value="HTHARSR"/>
</dbReference>
<sequence>MRAWMAGTIVSHMANNAMALDSIFQALADPTRRAVLQRLGRGPATVGELAEPFQMALPSFMKHVGILERTGLIRSRKSGRIRTCTLEHKNLAAAERWFADQRAIWASRYQNLDSLLETLTGEEHDR</sequence>
<keyword evidence="3" id="KW-1185">Reference proteome</keyword>
<dbReference type="Gene3D" id="1.10.10.10">
    <property type="entry name" value="Winged helix-like DNA-binding domain superfamily/Winged helix DNA-binding domain"/>
    <property type="match status" value="1"/>
</dbReference>
<dbReference type="InterPro" id="IPR036388">
    <property type="entry name" value="WH-like_DNA-bd_sf"/>
</dbReference>
<gene>
    <name evidence="2" type="ORF">GCM10007898_43410</name>
</gene>
<dbReference type="InterPro" id="IPR001845">
    <property type="entry name" value="HTH_ArsR_DNA-bd_dom"/>
</dbReference>
<comment type="caution">
    <text evidence="2">The sequence shown here is derived from an EMBL/GenBank/DDBJ whole genome shotgun (WGS) entry which is preliminary data.</text>
</comment>
<dbReference type="SMART" id="SM00418">
    <property type="entry name" value="HTH_ARSR"/>
    <property type="match status" value="1"/>
</dbReference>
<evidence type="ECO:0000259" key="1">
    <source>
        <dbReference type="PROSITE" id="PS50987"/>
    </source>
</evidence>
<evidence type="ECO:0000313" key="2">
    <source>
        <dbReference type="EMBL" id="GLQ90765.1"/>
    </source>
</evidence>
<dbReference type="PANTHER" id="PTHR38600:SF2">
    <property type="entry name" value="SLL0088 PROTEIN"/>
    <property type="match status" value="1"/>
</dbReference>
<proteinExistence type="predicted"/>
<dbReference type="CDD" id="cd00090">
    <property type="entry name" value="HTH_ARSR"/>
    <property type="match status" value="1"/>
</dbReference>
<dbReference type="NCBIfam" id="NF033788">
    <property type="entry name" value="HTH_metalloreg"/>
    <property type="match status" value="1"/>
</dbReference>
<organism evidence="2 3">
    <name type="scientific">Dyella flagellata</name>
    <dbReference type="NCBI Taxonomy" id="1867833"/>
    <lineage>
        <taxon>Bacteria</taxon>
        <taxon>Pseudomonadati</taxon>
        <taxon>Pseudomonadota</taxon>
        <taxon>Gammaproteobacteria</taxon>
        <taxon>Lysobacterales</taxon>
        <taxon>Rhodanobacteraceae</taxon>
        <taxon>Dyella</taxon>
    </lineage>
</organism>
<dbReference type="InterPro" id="IPR036390">
    <property type="entry name" value="WH_DNA-bd_sf"/>
</dbReference>
<name>A0ABQ5XJS3_9GAMM</name>
<feature type="domain" description="HTH arsR-type" evidence="1">
    <location>
        <begin position="12"/>
        <end position="106"/>
    </location>
</feature>
<dbReference type="SUPFAM" id="SSF46785">
    <property type="entry name" value="Winged helix' DNA-binding domain"/>
    <property type="match status" value="1"/>
</dbReference>
<reference evidence="3" key="1">
    <citation type="journal article" date="2019" name="Int. J. Syst. Evol. Microbiol.">
        <title>The Global Catalogue of Microorganisms (GCM) 10K type strain sequencing project: providing services to taxonomists for standard genome sequencing and annotation.</title>
        <authorList>
            <consortium name="The Broad Institute Genomics Platform"/>
            <consortium name="The Broad Institute Genome Sequencing Center for Infectious Disease"/>
            <person name="Wu L."/>
            <person name="Ma J."/>
        </authorList>
    </citation>
    <scope>NUCLEOTIDE SEQUENCE [LARGE SCALE GENOMIC DNA]</scope>
    <source>
        <strain evidence="3">NBRC 111981</strain>
    </source>
</reference>
<dbReference type="Proteomes" id="UP001156627">
    <property type="component" value="Unassembled WGS sequence"/>
</dbReference>
<dbReference type="Pfam" id="PF12840">
    <property type="entry name" value="HTH_20"/>
    <property type="match status" value="1"/>
</dbReference>
<protein>
    <submittedName>
        <fullName evidence="2">Transcriptional regulator</fullName>
    </submittedName>
</protein>
<evidence type="ECO:0000313" key="3">
    <source>
        <dbReference type="Proteomes" id="UP001156627"/>
    </source>
</evidence>
<accession>A0ABQ5XJS3</accession>
<dbReference type="PANTHER" id="PTHR38600">
    <property type="entry name" value="TRANSCRIPTIONAL REGULATORY PROTEIN"/>
    <property type="match status" value="1"/>
</dbReference>
<dbReference type="PROSITE" id="PS50987">
    <property type="entry name" value="HTH_ARSR_2"/>
    <property type="match status" value="1"/>
</dbReference>
<dbReference type="InterPro" id="IPR011991">
    <property type="entry name" value="ArsR-like_HTH"/>
</dbReference>